<dbReference type="PANTHER" id="PTHR42924">
    <property type="entry name" value="EXONUCLEASE"/>
    <property type="match status" value="1"/>
</dbReference>
<dbReference type="PANTHER" id="PTHR42924:SF3">
    <property type="entry name" value="POLYMERASE_HISTIDINOL PHOSPHATASE N-TERMINAL DOMAIN-CONTAINING PROTEIN"/>
    <property type="match status" value="1"/>
</dbReference>
<feature type="domain" description="Polymerase/histidinol phosphatase N-terminal" evidence="1">
    <location>
        <begin position="122"/>
        <end position="185"/>
    </location>
</feature>
<dbReference type="InterPro" id="IPR004013">
    <property type="entry name" value="PHP_dom"/>
</dbReference>
<evidence type="ECO:0000313" key="2">
    <source>
        <dbReference type="EMBL" id="RED51178.1"/>
    </source>
</evidence>
<dbReference type="InterPro" id="IPR003141">
    <property type="entry name" value="Pol/His_phosphatase_N"/>
</dbReference>
<dbReference type="OrthoDB" id="9804333at2"/>
<dbReference type="AlphaFoldDB" id="A0A3D9HNX1"/>
<dbReference type="Gene3D" id="3.20.20.140">
    <property type="entry name" value="Metal-dependent hydrolases"/>
    <property type="match status" value="1"/>
</dbReference>
<accession>A0A3D9HNX1</accession>
<proteinExistence type="predicted"/>
<keyword evidence="3" id="KW-1185">Reference proteome</keyword>
<dbReference type="SMART" id="SM00481">
    <property type="entry name" value="POLIIIAc"/>
    <property type="match status" value="1"/>
</dbReference>
<dbReference type="GO" id="GO:0004534">
    <property type="term" value="F:5'-3' RNA exonuclease activity"/>
    <property type="evidence" value="ECO:0007669"/>
    <property type="project" value="TreeGrafter"/>
</dbReference>
<name>A0A3D9HNX1_9BACL</name>
<organism evidence="2 3">
    <name type="scientific">Cohnella lupini</name>
    <dbReference type="NCBI Taxonomy" id="1294267"/>
    <lineage>
        <taxon>Bacteria</taxon>
        <taxon>Bacillati</taxon>
        <taxon>Bacillota</taxon>
        <taxon>Bacilli</taxon>
        <taxon>Bacillales</taxon>
        <taxon>Paenibacillaceae</taxon>
        <taxon>Cohnella</taxon>
    </lineage>
</organism>
<dbReference type="InterPro" id="IPR052018">
    <property type="entry name" value="PHP_domain"/>
</dbReference>
<dbReference type="Pfam" id="PF02811">
    <property type="entry name" value="PHP"/>
    <property type="match status" value="1"/>
</dbReference>
<protein>
    <recommendedName>
        <fullName evidence="1">Polymerase/histidinol phosphatase N-terminal domain-containing protein</fullName>
    </recommendedName>
</protein>
<sequence length="427" mass="47746">MSFSSTQVHYISQEAEKTYLEIPFKVEGSVERIEISYQYERSDGKTVIDIGLRSPERIVGWSGGARQSFFVGLEKATPGYLAGAIPEGNWAILLGAYRIAEEGVSVQVEIKHIYMHPRWLKGDLHLHSVHSDGSYSIAESIRISKEKGLDFIALTDHNNASQNKSTLASDDEILLIPGVELTNYKGHANLLGHPDALVDFRVMTAEQASSELRQAADKGAFVSLNHPFCDDCPWEFGFDVPFDAVEVWNGPWRPINERAVHWWQEQLSAGKRIVAIGGSDTHSPHPYVVHGRPTAYVKSESESTGGILAGMRRGRVVLSSGPEETFVDLAIDKAGVGDEWIVAGGQEELELKVEVSRAKGDRLILWSDQGVEREWKAEGNDEFKFTLPSDRLFYRVESYRYSQDYEMEIATCLTNPIYLRRAVPSDL</sequence>
<evidence type="ECO:0000313" key="3">
    <source>
        <dbReference type="Proteomes" id="UP000256869"/>
    </source>
</evidence>
<dbReference type="Proteomes" id="UP000256869">
    <property type="component" value="Unassembled WGS sequence"/>
</dbReference>
<comment type="caution">
    <text evidence="2">The sequence shown here is derived from an EMBL/GenBank/DDBJ whole genome shotgun (WGS) entry which is preliminary data.</text>
</comment>
<evidence type="ECO:0000259" key="1">
    <source>
        <dbReference type="SMART" id="SM00481"/>
    </source>
</evidence>
<dbReference type="RefSeq" id="WP_115996008.1">
    <property type="nucleotide sequence ID" value="NZ_QRDY01000044.1"/>
</dbReference>
<gene>
    <name evidence="2" type="ORF">DFP95_14411</name>
</gene>
<dbReference type="CDD" id="cd07432">
    <property type="entry name" value="PHP_HisPPase"/>
    <property type="match status" value="1"/>
</dbReference>
<dbReference type="SUPFAM" id="SSF89550">
    <property type="entry name" value="PHP domain-like"/>
    <property type="match status" value="1"/>
</dbReference>
<dbReference type="EMBL" id="QRDY01000044">
    <property type="protein sequence ID" value="RED51178.1"/>
    <property type="molecule type" value="Genomic_DNA"/>
</dbReference>
<dbReference type="InterPro" id="IPR016195">
    <property type="entry name" value="Pol/histidinol_Pase-like"/>
</dbReference>
<dbReference type="GO" id="GO:0035312">
    <property type="term" value="F:5'-3' DNA exonuclease activity"/>
    <property type="evidence" value="ECO:0007669"/>
    <property type="project" value="TreeGrafter"/>
</dbReference>
<dbReference type="NCBIfam" id="NF038032">
    <property type="entry name" value="CehA_McbA_metalo"/>
    <property type="match status" value="1"/>
</dbReference>
<reference evidence="2 3" key="1">
    <citation type="submission" date="2018-07" db="EMBL/GenBank/DDBJ databases">
        <title>Genomic Encyclopedia of Type Strains, Phase III (KMG-III): the genomes of soil and plant-associated and newly described type strains.</title>
        <authorList>
            <person name="Whitman W."/>
        </authorList>
    </citation>
    <scope>NUCLEOTIDE SEQUENCE [LARGE SCALE GENOMIC DNA]</scope>
    <source>
        <strain evidence="2 3">CECT 8236</strain>
    </source>
</reference>